<keyword evidence="8" id="KW-1185">Reference proteome</keyword>
<feature type="transmembrane region" description="Helical" evidence="6">
    <location>
        <begin position="217"/>
        <end position="237"/>
    </location>
</feature>
<accession>A0A146GAG4</accession>
<feature type="transmembrane region" description="Helical" evidence="6">
    <location>
        <begin position="6"/>
        <end position="26"/>
    </location>
</feature>
<dbReference type="FunCoup" id="A0A146GAG4">
    <property type="interactions" value="111"/>
</dbReference>
<organism evidence="7 8">
    <name type="scientific">Terrimicrobium sacchariphilum</name>
    <dbReference type="NCBI Taxonomy" id="690879"/>
    <lineage>
        <taxon>Bacteria</taxon>
        <taxon>Pseudomonadati</taxon>
        <taxon>Verrucomicrobiota</taxon>
        <taxon>Terrimicrobiia</taxon>
        <taxon>Terrimicrobiales</taxon>
        <taxon>Terrimicrobiaceae</taxon>
        <taxon>Terrimicrobium</taxon>
    </lineage>
</organism>
<feature type="transmembrane region" description="Helical" evidence="6">
    <location>
        <begin position="269"/>
        <end position="287"/>
    </location>
</feature>
<evidence type="ECO:0000256" key="1">
    <source>
        <dbReference type="ARBA" id="ARBA00004141"/>
    </source>
</evidence>
<evidence type="ECO:0000256" key="4">
    <source>
        <dbReference type="ARBA" id="ARBA00022989"/>
    </source>
</evidence>
<dbReference type="STRING" id="690879.TSACC_23061"/>
<dbReference type="AlphaFoldDB" id="A0A146GAG4"/>
<dbReference type="PIRSF" id="PIRSF002457">
    <property type="entry name" value="DASS"/>
    <property type="match status" value="1"/>
</dbReference>
<dbReference type="InParanoid" id="A0A146GAG4"/>
<gene>
    <name evidence="7" type="ORF">TSACC_23061</name>
</gene>
<protein>
    <submittedName>
        <fullName evidence="7">Divalent anion:Na+ symporter, DASS family</fullName>
    </submittedName>
</protein>
<dbReference type="OrthoDB" id="1401038at2"/>
<keyword evidence="4 6" id="KW-1133">Transmembrane helix</keyword>
<feature type="transmembrane region" description="Helical" evidence="6">
    <location>
        <begin position="387"/>
        <end position="410"/>
    </location>
</feature>
<comment type="caution">
    <text evidence="7">The sequence shown here is derived from an EMBL/GenBank/DDBJ whole genome shotgun (WGS) entry which is preliminary data.</text>
</comment>
<dbReference type="NCBIfam" id="TIGR00785">
    <property type="entry name" value="dass"/>
    <property type="match status" value="1"/>
</dbReference>
<dbReference type="InterPro" id="IPR001898">
    <property type="entry name" value="SLC13A/DASS"/>
</dbReference>
<keyword evidence="5 6" id="KW-0472">Membrane</keyword>
<dbReference type="GO" id="GO:0022857">
    <property type="term" value="F:transmembrane transporter activity"/>
    <property type="evidence" value="ECO:0007669"/>
    <property type="project" value="InterPro"/>
</dbReference>
<feature type="transmembrane region" description="Helical" evidence="6">
    <location>
        <begin position="357"/>
        <end position="375"/>
    </location>
</feature>
<feature type="transmembrane region" description="Helical" evidence="6">
    <location>
        <begin position="75"/>
        <end position="97"/>
    </location>
</feature>
<name>A0A146GAG4_TERSA</name>
<dbReference type="InterPro" id="IPR030676">
    <property type="entry name" value="CitT-rel"/>
</dbReference>
<feature type="transmembrane region" description="Helical" evidence="6">
    <location>
        <begin position="109"/>
        <end position="129"/>
    </location>
</feature>
<dbReference type="EMBL" id="BDCO01000002">
    <property type="protein sequence ID" value="GAT34629.1"/>
    <property type="molecule type" value="Genomic_DNA"/>
</dbReference>
<dbReference type="RefSeq" id="WP_075080243.1">
    <property type="nucleotide sequence ID" value="NZ_BDCO01000002.1"/>
</dbReference>
<dbReference type="Proteomes" id="UP000076023">
    <property type="component" value="Unassembled WGS sequence"/>
</dbReference>
<evidence type="ECO:0000256" key="3">
    <source>
        <dbReference type="ARBA" id="ARBA00022692"/>
    </source>
</evidence>
<sequence>MAAARPTPAVLRWAIILLPGIVLYFAPVAELASNQRQLLAIFVSTILALVVRPAPMGVVVLIAMTLIALTGTLPLSQALSGFSSPTVWLIFSAFLFAQAVTQTRLGLRIAYFFISRLGSTALSLGYAAAASNLVLSPFVPSDTARGGIVAPILRNVAQVLGSEPGPTSRRIGAYLTLVGFHTNYLASVLFLTSMVGNPLIAKFALDIAGVELTWMKWALATCVPGIVSFALIPWILYNLTPPQLQETGHAQAFARGKLDELGPLSRQEITLLVILFLVILGWITSPWHGAGNTVVALTGVSALLLTQVLKWDELLGNRRAWEVLVWFAPLLMMADEMSWQGTFKVLFDDAFGHLAGWPWPFAMAVLALLYFYAHYGFASLTAQISALYPAFLGAAVVLGVPPALAAWTLAVLSNLNAGLTHYSTGCAPVYFTGAYVSQSTWWSVGFIISVVNLAIWMGIGPLWWNLVILR</sequence>
<comment type="similarity">
    <text evidence="2">Belongs to the SLC13A/DASS transporter (TC 2.A.47) family. DIT1 subfamily.</text>
</comment>
<feature type="transmembrane region" description="Helical" evidence="6">
    <location>
        <begin position="441"/>
        <end position="464"/>
    </location>
</feature>
<feature type="transmembrane region" description="Helical" evidence="6">
    <location>
        <begin position="38"/>
        <end position="69"/>
    </location>
</feature>
<comment type="subcellular location">
    <subcellularLocation>
        <location evidence="1">Membrane</location>
        <topology evidence="1">Multi-pass membrane protein</topology>
    </subcellularLocation>
</comment>
<evidence type="ECO:0000313" key="8">
    <source>
        <dbReference type="Proteomes" id="UP000076023"/>
    </source>
</evidence>
<evidence type="ECO:0000313" key="7">
    <source>
        <dbReference type="EMBL" id="GAT34629.1"/>
    </source>
</evidence>
<reference evidence="8" key="1">
    <citation type="journal article" date="2017" name="Genome Announc.">
        <title>Draft Genome Sequence of Terrimicrobium sacchariphilum NM-5T, a Facultative Anaerobic Soil Bacterium of the Class Spartobacteria.</title>
        <authorList>
            <person name="Qiu Y.L."/>
            <person name="Tourlousse D.M."/>
            <person name="Matsuura N."/>
            <person name="Ohashi A."/>
            <person name="Sekiguchi Y."/>
        </authorList>
    </citation>
    <scope>NUCLEOTIDE SEQUENCE [LARGE SCALE GENOMIC DNA]</scope>
    <source>
        <strain evidence="8">NM-5</strain>
    </source>
</reference>
<evidence type="ECO:0000256" key="5">
    <source>
        <dbReference type="ARBA" id="ARBA00023136"/>
    </source>
</evidence>
<dbReference type="Pfam" id="PF00939">
    <property type="entry name" value="Na_sulph_symp"/>
    <property type="match status" value="1"/>
</dbReference>
<dbReference type="PANTHER" id="PTHR42826">
    <property type="entry name" value="DICARBOXYLATE TRANSPORTER 2.1, CHLOROPLASTIC"/>
    <property type="match status" value="1"/>
</dbReference>
<keyword evidence="3 6" id="KW-0812">Transmembrane</keyword>
<evidence type="ECO:0000256" key="6">
    <source>
        <dbReference type="SAM" id="Phobius"/>
    </source>
</evidence>
<dbReference type="GO" id="GO:0016020">
    <property type="term" value="C:membrane"/>
    <property type="evidence" value="ECO:0007669"/>
    <property type="project" value="UniProtKB-SubCell"/>
</dbReference>
<proteinExistence type="inferred from homology"/>
<evidence type="ECO:0000256" key="2">
    <source>
        <dbReference type="ARBA" id="ARBA00007349"/>
    </source>
</evidence>